<feature type="non-terminal residue" evidence="1">
    <location>
        <position position="1"/>
    </location>
</feature>
<comment type="caution">
    <text evidence="1">The sequence shown here is derived from an EMBL/GenBank/DDBJ whole genome shotgun (WGS) entry which is preliminary data.</text>
</comment>
<dbReference type="AlphaFoldDB" id="X1RCX3"/>
<proteinExistence type="predicted"/>
<accession>X1RCX3</accession>
<feature type="non-terminal residue" evidence="1">
    <location>
        <position position="239"/>
    </location>
</feature>
<gene>
    <name evidence="1" type="ORF">S12H4_11742</name>
</gene>
<name>X1RCX3_9ZZZZ</name>
<sequence length="239" mass="27085">VQLRSGLNVSAEYATVAKQWNATVSKASLEDLGRLIREDMPPDRVDDICESDFVLGFNNLNFDENKLIEILENSYLRGHYVTAMGKAEWDQYRWTDHSIADKKNFINSVDIVFTAAPDLVRFGRGRERLVKEQVNAKLFDCSDAHAFSDSGEKDRIGNCMTWVKGDTSLDGLTLAVKDYRERVYVGPRPGLLGEIDRKPANYIRRVFINKRVGSSPQGKWFENVDIPLNPELVAVIGNR</sequence>
<reference evidence="1" key="1">
    <citation type="journal article" date="2014" name="Front. Microbiol.">
        <title>High frequency of phylogenetically diverse reductive dehalogenase-homologous genes in deep subseafloor sedimentary metagenomes.</title>
        <authorList>
            <person name="Kawai M."/>
            <person name="Futagami T."/>
            <person name="Toyoda A."/>
            <person name="Takaki Y."/>
            <person name="Nishi S."/>
            <person name="Hori S."/>
            <person name="Arai W."/>
            <person name="Tsubouchi T."/>
            <person name="Morono Y."/>
            <person name="Uchiyama I."/>
            <person name="Ito T."/>
            <person name="Fujiyama A."/>
            <person name="Inagaki F."/>
            <person name="Takami H."/>
        </authorList>
    </citation>
    <scope>NUCLEOTIDE SEQUENCE</scope>
    <source>
        <strain evidence="1">Expedition CK06-06</strain>
    </source>
</reference>
<dbReference type="EMBL" id="BARW01005360">
    <property type="protein sequence ID" value="GAI78423.1"/>
    <property type="molecule type" value="Genomic_DNA"/>
</dbReference>
<evidence type="ECO:0000313" key="1">
    <source>
        <dbReference type="EMBL" id="GAI78423.1"/>
    </source>
</evidence>
<protein>
    <submittedName>
        <fullName evidence="1">Uncharacterized protein</fullName>
    </submittedName>
</protein>
<organism evidence="1">
    <name type="scientific">marine sediment metagenome</name>
    <dbReference type="NCBI Taxonomy" id="412755"/>
    <lineage>
        <taxon>unclassified sequences</taxon>
        <taxon>metagenomes</taxon>
        <taxon>ecological metagenomes</taxon>
    </lineage>
</organism>